<feature type="coiled-coil region" evidence="10">
    <location>
        <begin position="820"/>
        <end position="868"/>
    </location>
</feature>
<keyword evidence="8" id="KW-0539">Nucleus</keyword>
<accession>A0AAD3CMI5</accession>
<dbReference type="PANTHER" id="PTHR18867:SF12">
    <property type="entry name" value="DNA REPAIR PROTEIN RAD50"/>
    <property type="match status" value="1"/>
</dbReference>
<dbReference type="GO" id="GO:0000722">
    <property type="term" value="P:telomere maintenance via recombination"/>
    <property type="evidence" value="ECO:0007669"/>
    <property type="project" value="TreeGrafter"/>
</dbReference>
<dbReference type="GO" id="GO:0016887">
    <property type="term" value="F:ATP hydrolysis activity"/>
    <property type="evidence" value="ECO:0007669"/>
    <property type="project" value="InterPro"/>
</dbReference>
<feature type="coiled-coil region" evidence="10">
    <location>
        <begin position="184"/>
        <end position="346"/>
    </location>
</feature>
<keyword evidence="13" id="KW-1185">Reference proteome</keyword>
<dbReference type="GO" id="GO:0043047">
    <property type="term" value="F:single-stranded telomeric DNA binding"/>
    <property type="evidence" value="ECO:0007669"/>
    <property type="project" value="TreeGrafter"/>
</dbReference>
<evidence type="ECO:0000256" key="10">
    <source>
        <dbReference type="SAM" id="Coils"/>
    </source>
</evidence>
<evidence type="ECO:0000256" key="5">
    <source>
        <dbReference type="ARBA" id="ARBA00022454"/>
    </source>
</evidence>
<dbReference type="InterPro" id="IPR027417">
    <property type="entry name" value="P-loop_NTPase"/>
</dbReference>
<reference evidence="12 13" key="1">
    <citation type="journal article" date="2021" name="Sci. Rep.">
        <title>The genome of the diatom Chaetoceros tenuissimus carries an ancient integrated fragment of an extant virus.</title>
        <authorList>
            <person name="Hongo Y."/>
            <person name="Kimura K."/>
            <person name="Takaki Y."/>
            <person name="Yoshida Y."/>
            <person name="Baba S."/>
            <person name="Kobayashi G."/>
            <person name="Nagasaki K."/>
            <person name="Hano T."/>
            <person name="Tomaru Y."/>
        </authorList>
    </citation>
    <scope>NUCLEOTIDE SEQUENCE [LARGE SCALE GENOMIC DNA]</scope>
    <source>
        <strain evidence="12 13">NIES-3715</strain>
    </source>
</reference>
<dbReference type="PANTHER" id="PTHR18867">
    <property type="entry name" value="RAD50"/>
    <property type="match status" value="1"/>
</dbReference>
<gene>
    <name evidence="12" type="ORF">CTEN210_03890</name>
</gene>
<comment type="subcellular location">
    <subcellularLocation>
        <location evidence="3">Chromosome</location>
    </subcellularLocation>
    <subcellularLocation>
        <location evidence="2">Nucleus</location>
    </subcellularLocation>
</comment>
<protein>
    <recommendedName>
        <fullName evidence="11">Rad50/SbcC-type AAA domain-containing protein</fullName>
    </recommendedName>
</protein>
<evidence type="ECO:0000256" key="4">
    <source>
        <dbReference type="ARBA" id="ARBA00009439"/>
    </source>
</evidence>
<dbReference type="GO" id="GO:0030870">
    <property type="term" value="C:Mre11 complex"/>
    <property type="evidence" value="ECO:0007669"/>
    <property type="project" value="TreeGrafter"/>
</dbReference>
<feature type="coiled-coil region" evidence="10">
    <location>
        <begin position="908"/>
        <end position="1024"/>
    </location>
</feature>
<evidence type="ECO:0000256" key="9">
    <source>
        <dbReference type="ARBA" id="ARBA00049360"/>
    </source>
</evidence>
<dbReference type="GO" id="GO:0007004">
    <property type="term" value="P:telomere maintenance via telomerase"/>
    <property type="evidence" value="ECO:0007669"/>
    <property type="project" value="TreeGrafter"/>
</dbReference>
<evidence type="ECO:0000256" key="2">
    <source>
        <dbReference type="ARBA" id="ARBA00004123"/>
    </source>
</evidence>
<dbReference type="GO" id="GO:0003691">
    <property type="term" value="F:double-stranded telomeric DNA binding"/>
    <property type="evidence" value="ECO:0007669"/>
    <property type="project" value="TreeGrafter"/>
</dbReference>
<dbReference type="Proteomes" id="UP001054902">
    <property type="component" value="Unassembled WGS sequence"/>
</dbReference>
<evidence type="ECO:0000256" key="3">
    <source>
        <dbReference type="ARBA" id="ARBA00004286"/>
    </source>
</evidence>
<feature type="coiled-coil region" evidence="10">
    <location>
        <begin position="1056"/>
        <end position="1153"/>
    </location>
</feature>
<keyword evidence="6" id="KW-0479">Metal-binding</keyword>
<proteinExistence type="inferred from homology"/>
<comment type="catalytic activity">
    <reaction evidence="9">
        <text>ATP + H2O = ADP + phosphate + H(+)</text>
        <dbReference type="Rhea" id="RHEA:13065"/>
        <dbReference type="ChEBI" id="CHEBI:15377"/>
        <dbReference type="ChEBI" id="CHEBI:15378"/>
        <dbReference type="ChEBI" id="CHEBI:30616"/>
        <dbReference type="ChEBI" id="CHEBI:43474"/>
        <dbReference type="ChEBI" id="CHEBI:456216"/>
    </reaction>
</comment>
<evidence type="ECO:0000256" key="1">
    <source>
        <dbReference type="ARBA" id="ARBA00001947"/>
    </source>
</evidence>
<dbReference type="GO" id="GO:0051880">
    <property type="term" value="F:G-quadruplex DNA binding"/>
    <property type="evidence" value="ECO:0007669"/>
    <property type="project" value="TreeGrafter"/>
</dbReference>
<keyword evidence="7" id="KW-0862">Zinc</keyword>
<name>A0AAD3CMI5_9STRA</name>
<dbReference type="InterPro" id="IPR038729">
    <property type="entry name" value="Rad50/SbcC_AAA"/>
</dbReference>
<evidence type="ECO:0000256" key="7">
    <source>
        <dbReference type="ARBA" id="ARBA00022833"/>
    </source>
</evidence>
<evidence type="ECO:0000313" key="13">
    <source>
        <dbReference type="Proteomes" id="UP001054902"/>
    </source>
</evidence>
<dbReference type="GO" id="GO:0006302">
    <property type="term" value="P:double-strand break repair"/>
    <property type="evidence" value="ECO:0007669"/>
    <property type="project" value="InterPro"/>
</dbReference>
<evidence type="ECO:0000256" key="8">
    <source>
        <dbReference type="ARBA" id="ARBA00023242"/>
    </source>
</evidence>
<dbReference type="Gene3D" id="3.40.50.300">
    <property type="entry name" value="P-loop containing nucleotide triphosphate hydrolases"/>
    <property type="match status" value="2"/>
</dbReference>
<evidence type="ECO:0000256" key="6">
    <source>
        <dbReference type="ARBA" id="ARBA00022723"/>
    </source>
</evidence>
<keyword evidence="10" id="KW-0175">Coiled coil</keyword>
<dbReference type="GO" id="GO:0046872">
    <property type="term" value="F:metal ion binding"/>
    <property type="evidence" value="ECO:0007669"/>
    <property type="project" value="UniProtKB-KW"/>
</dbReference>
<organism evidence="12 13">
    <name type="scientific">Chaetoceros tenuissimus</name>
    <dbReference type="NCBI Taxonomy" id="426638"/>
    <lineage>
        <taxon>Eukaryota</taxon>
        <taxon>Sar</taxon>
        <taxon>Stramenopiles</taxon>
        <taxon>Ochrophyta</taxon>
        <taxon>Bacillariophyta</taxon>
        <taxon>Coscinodiscophyceae</taxon>
        <taxon>Chaetocerotophycidae</taxon>
        <taxon>Chaetocerotales</taxon>
        <taxon>Chaetocerotaceae</taxon>
        <taxon>Chaetoceros</taxon>
    </lineage>
</organism>
<sequence>MASIDKLSVRGIRSFSPDEEEQVIKFGFPLTIIVGKNGCGKTTIIEALKYATTGSMPLGGSKGGQSFVHDPKHMGSTTVKAQVKLRFSNKAQKQMVVVRSMELKQQKTNMKFSNLDGTIRTQDEDGNRQTLSHKCTELDRMVPNFLGISKAVLENVVFCHQEDSSWPLQEGAVLKKKFDDIFDSSRYVKALEEIKNQKKEYNNQAKDLKAELNLLKGHKHAANGFRQELDEVREKLSLIEDERRELEEKIDSCQKDMDAIEEEQLKYDNLLGEKDNISAQMSNEMVRLETQKKSLLKDYTESKTREDLEDILRGYEKQMKNASRQYAQINQRLEECQRDIDLRNEERMSILGDKGKLENEKATYDTNLQKRIEMMEELATKFGLELTFSQSQETEMMNTQGSAASVFTGGFSGGTNTTIQITDDDLEAFVRSVKMKKDDLDGQLSEQKSRKKRIEDRIQEELGELNGKLKSIENDINRTTSERDKAKKEFQKISRISTTGRMRESEINDAKAQARKLAEARDEIAKNPRLGQIPKEIENHEKKVGDLKFDINGLNEDLKELRKVAEQQNQIAMLESQVTADIEAVSMIINESSSLFQARNIDIPDAENENLKNNLLEIMYETDDKFTTSTNDLERYARKLKDVEARFSKLSAVVEQNKSSLNDKSNQLRSLSAEDKGFAKIKRTIKMLRQYELTYFEKCDVSAGADPQEVLQHISQKVGELNQSFDKPDTIIRTIKKLKKLSKKKDPDTGEAIGIICPCCNRDVDDFAEFQAQLNKLMDLDESPLIKADRESANFNSSAITNYNNWRNTISSGLNDYLDHKRLSTEIQELRDSIKGDEADLKTLETELTEAKEKVEEEKEEKSNIQEFLDVIKPLRDEAMKIDSKRSKIMNMKADLDLSAPSVGGKNLATAENELTAKSEEKDKLQSDISALNKELAELNDQITSINSRCSQAENIVRNKEKQFAEEQKATQRKNELNEELKKLQAHEAKLKEEIAPISSKVSIKNAERDKQRKESDREIEKSMNLINSFNNEFEKFRSLCRDIKTFADSNKLRDLQGIDGKLAEILQSIKDLEEEKKDMTPEIEELKASMKDEEAQRDNIRRNIEIFEIKDNLRSLEDQETILQDKMEALNFDEIADRAAMLKRKIAEYRSERDKRLGSKDSLAIQNRELKRKLKTKEYDDIDERHRICMINHETAAMCVSDLDLYYAALDKALLRYHNIKIEAINKTIKELWALTYRGEDITNIRLTSDMDKGAKKSYNYRVVMSKGTTELDMRGRCSAGQRVLASLVIRLALAETFCIDCGVMALDEPTTNLDYANKKGLALGLAQIISQRCSQENFQLVVITHDEEFVTFLKDELATHTEFAMPEQYYQVKREQSHDGCYYSKINAIDFDEI</sequence>
<keyword evidence="5" id="KW-0158">Chromosome</keyword>
<evidence type="ECO:0000313" key="12">
    <source>
        <dbReference type="EMBL" id="GFH47415.1"/>
    </source>
</evidence>
<dbReference type="GO" id="GO:0000794">
    <property type="term" value="C:condensed nuclear chromosome"/>
    <property type="evidence" value="ECO:0007669"/>
    <property type="project" value="TreeGrafter"/>
</dbReference>
<feature type="coiled-coil region" evidence="10">
    <location>
        <begin position="437"/>
        <end position="575"/>
    </location>
</feature>
<comment type="caution">
    <text evidence="12">The sequence shown here is derived from an EMBL/GenBank/DDBJ whole genome shotgun (WGS) entry which is preliminary data.</text>
</comment>
<comment type="cofactor">
    <cofactor evidence="1">
        <name>Zn(2+)</name>
        <dbReference type="ChEBI" id="CHEBI:29105"/>
    </cofactor>
</comment>
<dbReference type="Gene3D" id="1.10.287.1490">
    <property type="match status" value="2"/>
</dbReference>
<dbReference type="Pfam" id="PF13476">
    <property type="entry name" value="AAA_23"/>
    <property type="match status" value="1"/>
</dbReference>
<dbReference type="EMBL" id="BLLK01000023">
    <property type="protein sequence ID" value="GFH47415.1"/>
    <property type="molecule type" value="Genomic_DNA"/>
</dbReference>
<feature type="domain" description="Rad50/SbcC-type AAA" evidence="11">
    <location>
        <begin position="6"/>
        <end position="250"/>
    </location>
</feature>
<dbReference type="GO" id="GO:0070192">
    <property type="term" value="P:chromosome organization involved in meiotic cell cycle"/>
    <property type="evidence" value="ECO:0007669"/>
    <property type="project" value="TreeGrafter"/>
</dbReference>
<comment type="similarity">
    <text evidence="4">Belongs to the SMC family. RAD50 subfamily.</text>
</comment>
<evidence type="ECO:0000259" key="11">
    <source>
        <dbReference type="Pfam" id="PF13476"/>
    </source>
</evidence>
<dbReference type="SUPFAM" id="SSF52540">
    <property type="entry name" value="P-loop containing nucleoside triphosphate hydrolases"/>
    <property type="match status" value="2"/>
</dbReference>